<reference evidence="1 2" key="1">
    <citation type="submission" date="2008-04" db="EMBL/GenBank/DDBJ databases">
        <title>Draft genome sequence of Bacteroides intestinalis (DSM 17393).</title>
        <authorList>
            <person name="Sudarsanam P."/>
            <person name="Ley R."/>
            <person name="Guruge J."/>
            <person name="Turnbaugh P.J."/>
            <person name="Mahowald M."/>
            <person name="Liep D."/>
            <person name="Gordon J."/>
        </authorList>
    </citation>
    <scope>NUCLEOTIDE SEQUENCE [LARGE SCALE GENOMIC DNA]</scope>
    <source>
        <strain evidence="1 2">DSM 17393</strain>
    </source>
</reference>
<dbReference type="STRING" id="471870.BACINT_03168"/>
<evidence type="ECO:0000313" key="2">
    <source>
        <dbReference type="Proteomes" id="UP000004596"/>
    </source>
</evidence>
<dbReference type="EMBL" id="ABJL02000008">
    <property type="protein sequence ID" value="EDV04041.1"/>
    <property type="molecule type" value="Genomic_DNA"/>
</dbReference>
<accession>B3CI83</accession>
<evidence type="ECO:0000313" key="1">
    <source>
        <dbReference type="EMBL" id="EDV04041.1"/>
    </source>
</evidence>
<protein>
    <submittedName>
        <fullName evidence="1">Uncharacterized protein</fullName>
    </submittedName>
</protein>
<comment type="caution">
    <text evidence="1">The sequence shown here is derived from an EMBL/GenBank/DDBJ whole genome shotgun (WGS) entry which is preliminary data.</text>
</comment>
<dbReference type="AlphaFoldDB" id="B3CI83"/>
<sequence length="87" mass="10048">MPKGRKFGLPLAFRTLSASDFRSTVSCPVIVSTQENKHTKMAHKHIRGYRIGMIRLKMRIKIALFLLVYQQLFKSITNLNLPIIIHI</sequence>
<dbReference type="Proteomes" id="UP000004596">
    <property type="component" value="Unassembled WGS sequence"/>
</dbReference>
<organism evidence="1 2">
    <name type="scientific">Bacteroides intestinalis DSM 17393</name>
    <dbReference type="NCBI Taxonomy" id="471870"/>
    <lineage>
        <taxon>Bacteria</taxon>
        <taxon>Pseudomonadati</taxon>
        <taxon>Bacteroidota</taxon>
        <taxon>Bacteroidia</taxon>
        <taxon>Bacteroidales</taxon>
        <taxon>Bacteroidaceae</taxon>
        <taxon>Bacteroides</taxon>
    </lineage>
</organism>
<name>B3CI83_9BACE</name>
<reference evidence="1 2" key="2">
    <citation type="submission" date="2008-04" db="EMBL/GenBank/DDBJ databases">
        <authorList>
            <person name="Fulton L."/>
            <person name="Clifton S."/>
            <person name="Fulton B."/>
            <person name="Xu J."/>
            <person name="Minx P."/>
            <person name="Pepin K.H."/>
            <person name="Johnson M."/>
            <person name="Thiruvilangam P."/>
            <person name="Bhonagiri V."/>
            <person name="Nash W.E."/>
            <person name="Mardis E.R."/>
            <person name="Wilson R.K."/>
        </authorList>
    </citation>
    <scope>NUCLEOTIDE SEQUENCE [LARGE SCALE GENOMIC DNA]</scope>
    <source>
        <strain evidence="1 2">DSM 17393</strain>
    </source>
</reference>
<gene>
    <name evidence="1" type="ORF">BACINT_03168</name>
</gene>
<proteinExistence type="predicted"/>